<comment type="function">
    <text evidence="7">May have a photoreceptor function.</text>
</comment>
<feature type="binding site" evidence="6">
    <location>
        <begin position="400"/>
        <end position="402"/>
    </location>
    <ligand>
        <name>FAD</name>
        <dbReference type="ChEBI" id="CHEBI:57692"/>
    </ligand>
</feature>
<dbReference type="PROSITE" id="PS51645">
    <property type="entry name" value="PHR_CRY_ALPHA_BETA"/>
    <property type="match status" value="1"/>
</dbReference>
<dbReference type="Pfam" id="PF03441">
    <property type="entry name" value="FAD_binding_7"/>
    <property type="match status" value="1"/>
</dbReference>
<dbReference type="InterPro" id="IPR036155">
    <property type="entry name" value="Crypto/Photolyase_N_sf"/>
</dbReference>
<evidence type="ECO:0000256" key="3">
    <source>
        <dbReference type="ARBA" id="ARBA00022630"/>
    </source>
</evidence>
<gene>
    <name evidence="10" type="ORF">E8M12_01505</name>
</gene>
<comment type="similarity">
    <text evidence="1 7">Belongs to the DNA photolyase class-1 family.</text>
</comment>
<dbReference type="Proteomes" id="UP000307999">
    <property type="component" value="Unassembled WGS sequence"/>
</dbReference>
<proteinExistence type="inferred from homology"/>
<protein>
    <recommendedName>
        <fullName evidence="2 7">Cryptochrome DASH</fullName>
    </recommendedName>
</protein>
<dbReference type="PANTHER" id="PTHR11455">
    <property type="entry name" value="CRYPTOCHROME"/>
    <property type="match status" value="1"/>
</dbReference>
<dbReference type="InterPro" id="IPR014133">
    <property type="entry name" value="Cry_DASH"/>
</dbReference>
<evidence type="ECO:0000256" key="5">
    <source>
        <dbReference type="ARBA" id="ARBA00022991"/>
    </source>
</evidence>
<feature type="region of interest" description="Disordered" evidence="8">
    <location>
        <begin position="448"/>
        <end position="473"/>
    </location>
</feature>
<comment type="caution">
    <text evidence="10">The sequence shown here is derived from an EMBL/GenBank/DDBJ whole genome shotgun (WGS) entry which is preliminary data.</text>
</comment>
<dbReference type="GO" id="GO:0003677">
    <property type="term" value="F:DNA binding"/>
    <property type="evidence" value="ECO:0007669"/>
    <property type="project" value="TreeGrafter"/>
</dbReference>
<accession>A0A4U1B9N0</accession>
<dbReference type="InterPro" id="IPR006050">
    <property type="entry name" value="DNA_photolyase_N"/>
</dbReference>
<dbReference type="Gene3D" id="1.10.579.10">
    <property type="entry name" value="DNA Cyclobutane Dipyrimidine Photolyase, subunit A, domain 3"/>
    <property type="match status" value="1"/>
</dbReference>
<keyword evidence="11" id="KW-1185">Reference proteome</keyword>
<dbReference type="InterPro" id="IPR005101">
    <property type="entry name" value="Cryptochr/Photolyase_FAD-bd"/>
</dbReference>
<dbReference type="PANTHER" id="PTHR11455:SF22">
    <property type="entry name" value="CRYPTOCHROME DASH"/>
    <property type="match status" value="1"/>
</dbReference>
<dbReference type="InterPro" id="IPR002081">
    <property type="entry name" value="Cryptochrome/DNA_photolyase_1"/>
</dbReference>
<evidence type="ECO:0000313" key="11">
    <source>
        <dbReference type="Proteomes" id="UP000307999"/>
    </source>
</evidence>
<comment type="cofactor">
    <cofactor evidence="7">
        <name>(6R)-5,10-methylene-5,6,7,8-tetrahydrofolate</name>
        <dbReference type="ChEBI" id="CHEBI:15636"/>
    </cofactor>
    <text evidence="7">Binds 1 5,10-methenyltetrahydrofolate (MTHF) per subunit.</text>
</comment>
<evidence type="ECO:0000256" key="1">
    <source>
        <dbReference type="ARBA" id="ARBA00005862"/>
    </source>
</evidence>
<evidence type="ECO:0000313" key="10">
    <source>
        <dbReference type="EMBL" id="TKB47487.1"/>
    </source>
</evidence>
<evidence type="ECO:0000256" key="7">
    <source>
        <dbReference type="RuleBase" id="RU367151"/>
    </source>
</evidence>
<evidence type="ECO:0000256" key="6">
    <source>
        <dbReference type="PIRSR" id="PIRSR602081-1"/>
    </source>
</evidence>
<evidence type="ECO:0000256" key="8">
    <source>
        <dbReference type="SAM" id="MobiDB-lite"/>
    </source>
</evidence>
<evidence type="ECO:0000256" key="2">
    <source>
        <dbReference type="ARBA" id="ARBA00017881"/>
    </source>
</evidence>
<dbReference type="EMBL" id="SWDB01000003">
    <property type="protein sequence ID" value="TKB47487.1"/>
    <property type="molecule type" value="Genomic_DNA"/>
</dbReference>
<dbReference type="SUPFAM" id="SSF48173">
    <property type="entry name" value="Cryptochrome/photolyase FAD-binding domain"/>
    <property type="match status" value="1"/>
</dbReference>
<keyword evidence="5 7" id="KW-0157">Chromophore</keyword>
<feature type="binding site" evidence="6">
    <location>
        <position position="250"/>
    </location>
    <ligand>
        <name>FAD</name>
        <dbReference type="ChEBI" id="CHEBI:57692"/>
    </ligand>
</feature>
<feature type="domain" description="Photolyase/cryptochrome alpha/beta" evidence="9">
    <location>
        <begin position="2"/>
        <end position="134"/>
    </location>
</feature>
<dbReference type="GO" id="GO:0003913">
    <property type="term" value="F:DNA photolyase activity"/>
    <property type="evidence" value="ECO:0007669"/>
    <property type="project" value="InterPro"/>
</dbReference>
<dbReference type="AlphaFoldDB" id="A0A4U1B9N0"/>
<evidence type="ECO:0000256" key="4">
    <source>
        <dbReference type="ARBA" id="ARBA00022827"/>
    </source>
</evidence>
<dbReference type="Pfam" id="PF00875">
    <property type="entry name" value="DNA_photolyase"/>
    <property type="match status" value="1"/>
</dbReference>
<name>A0A4U1B9N0_9GAMM</name>
<dbReference type="OrthoDB" id="9772484at2"/>
<dbReference type="InterPro" id="IPR036134">
    <property type="entry name" value="Crypto/Photolyase_FAD-like_sf"/>
</dbReference>
<keyword evidence="4 6" id="KW-0274">FAD</keyword>
<dbReference type="Gene3D" id="1.25.40.80">
    <property type="match status" value="1"/>
</dbReference>
<dbReference type="RefSeq" id="WP_136734298.1">
    <property type="nucleotide sequence ID" value="NZ_SWDB01000003.1"/>
</dbReference>
<dbReference type="PRINTS" id="PR00147">
    <property type="entry name" value="DNAPHOTLYASE"/>
</dbReference>
<dbReference type="GO" id="GO:0071949">
    <property type="term" value="F:FAD binding"/>
    <property type="evidence" value="ECO:0007669"/>
    <property type="project" value="TreeGrafter"/>
</dbReference>
<dbReference type="Gene3D" id="3.40.50.620">
    <property type="entry name" value="HUPs"/>
    <property type="match status" value="1"/>
</dbReference>
<sequence>MTTTLYWFTHDLRLADNRLLQQSLAKSQKIAFVYIVDPTWFKPSNYHHMSMGPKRWQFIADSLQDLNRQLRALGHRLTIIKGRPGSVIDSLFSALEFDWLAVAQQVGVYEQQQLKSIQQLVPKIQLLSDWLHTLYSPYQLESLNARDVNTLQSFSRFRRKVEKLPLSPIEVCNAPLTSVDDMDICNADIDGIVIEPDSDLSERWYSGEPQERQNRAAATLKTQVTVMKGGENAAIKHLHDYFKSGSASTYKETRNALDGEYNTTGFSPYLASGNVSPRQVYQHLKSYENQFGENESTYWIYFELLWREYFQWLALSIGPRLFSFRGLAKQAPLTTFFPERFSKWCRGNTPFPIVNACMRQLNATGLMSNRGRQLVASCLVNELGLDWRYGAAYFQQQLIDYDVASNWGNWQYIAGVGVDPRGGRHFNLLKQTQLFDPNSEFIEKWQGQGDDVPLDSADISDWPVNPETEDAKN</sequence>
<dbReference type="GO" id="GO:0000719">
    <property type="term" value="P:photoreactive repair"/>
    <property type="evidence" value="ECO:0007669"/>
    <property type="project" value="TreeGrafter"/>
</dbReference>
<dbReference type="InterPro" id="IPR014729">
    <property type="entry name" value="Rossmann-like_a/b/a_fold"/>
</dbReference>
<dbReference type="SUPFAM" id="SSF52425">
    <property type="entry name" value="Cryptochrome/photolyase, N-terminal domain"/>
    <property type="match status" value="1"/>
</dbReference>
<comment type="cofactor">
    <cofactor evidence="6 7">
        <name>FAD</name>
        <dbReference type="ChEBI" id="CHEBI:57692"/>
    </cofactor>
    <text evidence="6 7">Binds 1 FAD per subunit.</text>
</comment>
<feature type="binding site" evidence="6">
    <location>
        <begin position="263"/>
        <end position="267"/>
    </location>
    <ligand>
        <name>FAD</name>
        <dbReference type="ChEBI" id="CHEBI:57692"/>
    </ligand>
</feature>
<dbReference type="NCBIfam" id="TIGR02765">
    <property type="entry name" value="crypto_DASH"/>
    <property type="match status" value="1"/>
</dbReference>
<evidence type="ECO:0000259" key="9">
    <source>
        <dbReference type="PROSITE" id="PS51645"/>
    </source>
</evidence>
<reference evidence="10 11" key="1">
    <citation type="submission" date="2019-04" db="EMBL/GenBank/DDBJ databases">
        <title>Thalassotalea guangxiensis sp. nov., isolated from sediment of the coastal wetland.</title>
        <authorList>
            <person name="Zheng S."/>
            <person name="Zhang D."/>
        </authorList>
    </citation>
    <scope>NUCLEOTIDE SEQUENCE [LARGE SCALE GENOMIC DNA]</scope>
    <source>
        <strain evidence="10 11">ZS-4</strain>
    </source>
</reference>
<keyword evidence="3 6" id="KW-0285">Flavoprotein</keyword>
<organism evidence="10 11">
    <name type="scientific">Thalassotalea mangrovi</name>
    <dbReference type="NCBI Taxonomy" id="2572245"/>
    <lineage>
        <taxon>Bacteria</taxon>
        <taxon>Pseudomonadati</taxon>
        <taxon>Pseudomonadota</taxon>
        <taxon>Gammaproteobacteria</taxon>
        <taxon>Alteromonadales</taxon>
        <taxon>Colwelliaceae</taxon>
        <taxon>Thalassotalea</taxon>
    </lineage>
</organism>